<dbReference type="InterPro" id="IPR012171">
    <property type="entry name" value="Fatty_acid_desaturase"/>
</dbReference>
<feature type="transmembrane region" description="Helical" evidence="1">
    <location>
        <begin position="66"/>
        <end position="87"/>
    </location>
</feature>
<dbReference type="Pfam" id="PF00487">
    <property type="entry name" value="FA_desaturase"/>
    <property type="match status" value="1"/>
</dbReference>
<evidence type="ECO:0000256" key="1">
    <source>
        <dbReference type="SAM" id="Phobius"/>
    </source>
</evidence>
<keyword evidence="1" id="KW-0472">Membrane</keyword>
<dbReference type="Proteomes" id="UP000283523">
    <property type="component" value="Unassembled WGS sequence"/>
</dbReference>
<dbReference type="PIRSF" id="PIRSF015921">
    <property type="entry name" value="FA_sphinglp_des"/>
    <property type="match status" value="1"/>
</dbReference>
<name>A0A418MHJ4_9BACT</name>
<feature type="transmembrane region" description="Helical" evidence="1">
    <location>
        <begin position="205"/>
        <end position="226"/>
    </location>
</feature>
<proteinExistence type="predicted"/>
<sequence length="358" mass="40960">MRKGTVKFQNKDKSVFFPMLRERVDHYFAEQALSKQGDQRLVWKGIFMLGLLLIPYALILSNQFSAWTMLGFAVLMGLGTAGVGMAVMHDANHGSFSSVPWINNLFSSCLYLLGGNVLNWKIQHNTLHHTYTNIHDVDEDITGKFLLRLSYSDERKRIHRYQHIYAFLLYGLMTFSFFVKDFRQAYRYNYRQEGKLVKPFSRRDIAVLVISKIFYLLFIAVLPLTITDLTFGQWLLGFVVMHFTAGLVLSTIFQLAHIVEGAEQPAPDTNGIVGSAWAIHQMQTTANFSCPRLLSWYIGGLDFQVEHHLFPSISHIHYRALSPIVQRTAEECGIPYNNKASFPEAISSHIKMLKVLGR</sequence>
<accession>A0A418MHJ4</accession>
<evidence type="ECO:0000313" key="4">
    <source>
        <dbReference type="Proteomes" id="UP000283523"/>
    </source>
</evidence>
<dbReference type="OrthoDB" id="104711at2"/>
<dbReference type="GO" id="GO:0016020">
    <property type="term" value="C:membrane"/>
    <property type="evidence" value="ECO:0007669"/>
    <property type="project" value="TreeGrafter"/>
</dbReference>
<organism evidence="3 4">
    <name type="scientific">Fibrisoma montanum</name>
    <dbReference type="NCBI Taxonomy" id="2305895"/>
    <lineage>
        <taxon>Bacteria</taxon>
        <taxon>Pseudomonadati</taxon>
        <taxon>Bacteroidota</taxon>
        <taxon>Cytophagia</taxon>
        <taxon>Cytophagales</taxon>
        <taxon>Spirosomataceae</taxon>
        <taxon>Fibrisoma</taxon>
    </lineage>
</organism>
<feature type="transmembrane region" description="Helical" evidence="1">
    <location>
        <begin position="232"/>
        <end position="253"/>
    </location>
</feature>
<dbReference type="AlphaFoldDB" id="A0A418MHJ4"/>
<dbReference type="GO" id="GO:0008610">
    <property type="term" value="P:lipid biosynthetic process"/>
    <property type="evidence" value="ECO:0007669"/>
    <property type="project" value="UniProtKB-ARBA"/>
</dbReference>
<feature type="transmembrane region" description="Helical" evidence="1">
    <location>
        <begin position="99"/>
        <end position="118"/>
    </location>
</feature>
<dbReference type="PANTHER" id="PTHR19353:SF19">
    <property type="entry name" value="DELTA(5) FATTY ACID DESATURASE C-RELATED"/>
    <property type="match status" value="1"/>
</dbReference>
<dbReference type="EMBL" id="QXED01000001">
    <property type="protein sequence ID" value="RIV26811.1"/>
    <property type="molecule type" value="Genomic_DNA"/>
</dbReference>
<dbReference type="RefSeq" id="WP_119665668.1">
    <property type="nucleotide sequence ID" value="NZ_QXED01000001.1"/>
</dbReference>
<comment type="caution">
    <text evidence="3">The sequence shown here is derived from an EMBL/GenBank/DDBJ whole genome shotgun (WGS) entry which is preliminary data.</text>
</comment>
<dbReference type="GO" id="GO:0016717">
    <property type="term" value="F:oxidoreductase activity, acting on paired donors, with oxidation of a pair of donors resulting in the reduction of molecular oxygen to two molecules of water"/>
    <property type="evidence" value="ECO:0007669"/>
    <property type="project" value="TreeGrafter"/>
</dbReference>
<dbReference type="InterPro" id="IPR005804">
    <property type="entry name" value="FA_desaturase_dom"/>
</dbReference>
<evidence type="ECO:0000259" key="2">
    <source>
        <dbReference type="Pfam" id="PF00487"/>
    </source>
</evidence>
<keyword evidence="1" id="KW-0812">Transmembrane</keyword>
<evidence type="ECO:0000313" key="3">
    <source>
        <dbReference type="EMBL" id="RIV26811.1"/>
    </source>
</evidence>
<feature type="domain" description="Fatty acid desaturase" evidence="2">
    <location>
        <begin position="66"/>
        <end position="337"/>
    </location>
</feature>
<reference evidence="3 4" key="1">
    <citation type="submission" date="2018-08" db="EMBL/GenBank/DDBJ databases">
        <title>Fibrisoma montanum sp. nov., isolated from Danxia mountain soil.</title>
        <authorList>
            <person name="Huang Y."/>
        </authorList>
    </citation>
    <scope>NUCLEOTIDE SEQUENCE [LARGE SCALE GENOMIC DNA]</scope>
    <source>
        <strain evidence="3 4">HYT19</strain>
    </source>
</reference>
<gene>
    <name evidence="3" type="ORF">DYU11_00360</name>
</gene>
<keyword evidence="1" id="KW-1133">Transmembrane helix</keyword>
<keyword evidence="4" id="KW-1185">Reference proteome</keyword>
<dbReference type="CDD" id="cd03506">
    <property type="entry name" value="Delta6-FADS-like"/>
    <property type="match status" value="1"/>
</dbReference>
<feature type="transmembrane region" description="Helical" evidence="1">
    <location>
        <begin position="41"/>
        <end position="60"/>
    </location>
</feature>
<dbReference type="PANTHER" id="PTHR19353">
    <property type="entry name" value="FATTY ACID DESATURASE 2"/>
    <property type="match status" value="1"/>
</dbReference>
<feature type="transmembrane region" description="Helical" evidence="1">
    <location>
        <begin position="161"/>
        <end position="179"/>
    </location>
</feature>
<protein>
    <submittedName>
        <fullName evidence="3">Acyl-CoA desaturase</fullName>
    </submittedName>
</protein>